<comment type="function">
    <text evidence="10">Catalyzes two activities which are involved in the cyclic version of arginine biosynthesis: the synthesis of N-acetylglutamate from glutamate and acetyl-CoA as the acetyl donor, and of ornithine by transacetylation between N(2)-acetylornithine and glutamate.</text>
</comment>
<feature type="binding site" evidence="10">
    <location>
        <position position="399"/>
    </location>
    <ligand>
        <name>substrate</name>
    </ligand>
</feature>
<name>A0A3N1XSS5_9GAMM</name>
<protein>
    <recommendedName>
        <fullName evidence="10">Arginine biosynthesis bifunctional protein ArgJ</fullName>
    </recommendedName>
    <domain>
        <recommendedName>
            <fullName evidence="10">Glutamate N-acetyltransferase</fullName>
            <ecNumber evidence="10">2.3.1.35</ecNumber>
        </recommendedName>
        <alternativeName>
            <fullName evidence="10">Ornithine acetyltransferase</fullName>
            <shortName evidence="10">OATase</shortName>
        </alternativeName>
        <alternativeName>
            <fullName evidence="10">Ornithine transacetylase</fullName>
        </alternativeName>
    </domain>
    <domain>
        <recommendedName>
            <fullName evidence="10">Amino-acid acetyltransferase</fullName>
            <ecNumber evidence="10">2.3.1.1</ecNumber>
        </recommendedName>
        <alternativeName>
            <fullName evidence="10">N-acetylglutamate synthase</fullName>
            <shortName evidence="10">AGSase</shortName>
        </alternativeName>
    </domain>
    <component>
        <recommendedName>
            <fullName evidence="10">Arginine biosynthesis bifunctional protein ArgJ alpha chain</fullName>
        </recommendedName>
    </component>
    <component>
        <recommendedName>
            <fullName evidence="10">Arginine biosynthesis bifunctional protein ArgJ beta chain</fullName>
        </recommendedName>
    </component>
</protein>
<feature type="site" description="Involved in the stabilization of negative charge on the oxyanion by the formation of the oxyanion hole" evidence="10">
    <location>
        <position position="116"/>
    </location>
</feature>
<feature type="binding site" evidence="10">
    <location>
        <position position="404"/>
    </location>
    <ligand>
        <name>substrate</name>
    </ligand>
</feature>
<keyword evidence="7 10" id="KW-0808">Transferase</keyword>
<feature type="binding site" evidence="10">
    <location>
        <position position="275"/>
    </location>
    <ligand>
        <name>substrate</name>
    </ligand>
</feature>
<dbReference type="NCBIfam" id="NF003802">
    <property type="entry name" value="PRK05388.1"/>
    <property type="match status" value="1"/>
</dbReference>
<keyword evidence="5 10" id="KW-0055">Arginine biosynthesis</keyword>
<feature type="binding site" evidence="10">
    <location>
        <position position="190"/>
    </location>
    <ligand>
        <name>substrate</name>
    </ligand>
</feature>
<feature type="active site" description="Nucleophile" evidence="10">
    <location>
        <position position="190"/>
    </location>
</feature>
<dbReference type="Pfam" id="PF01960">
    <property type="entry name" value="ArgJ"/>
    <property type="match status" value="1"/>
</dbReference>
<keyword evidence="8 10" id="KW-0068">Autocatalytic cleavage</keyword>
<feature type="chain" id="PRO_5023316356" description="Arginine biosynthesis bifunctional protein ArgJ beta chain" evidence="10">
    <location>
        <begin position="190"/>
        <end position="404"/>
    </location>
</feature>
<dbReference type="UniPathway" id="UPA00068">
    <property type="reaction ID" value="UER00106"/>
</dbReference>
<comment type="caution">
    <text evidence="11">The sequence shown here is derived from an EMBL/GenBank/DDBJ whole genome shotgun (WGS) entry which is preliminary data.</text>
</comment>
<comment type="pathway">
    <text evidence="10">Amino-acid biosynthesis; L-arginine biosynthesis; N(2)-acetyl-L-ornithine from L-glutamate: step 1/4.</text>
</comment>
<dbReference type="Gene3D" id="3.60.70.12">
    <property type="entry name" value="L-amino peptidase D-ALA esterase/amidase"/>
    <property type="match status" value="1"/>
</dbReference>
<evidence type="ECO:0000256" key="7">
    <source>
        <dbReference type="ARBA" id="ARBA00022679"/>
    </source>
</evidence>
<dbReference type="OrthoDB" id="9804242at2"/>
<comment type="catalytic activity">
    <reaction evidence="10">
        <text>N(2)-acetyl-L-ornithine + L-glutamate = N-acetyl-L-glutamate + L-ornithine</text>
        <dbReference type="Rhea" id="RHEA:15349"/>
        <dbReference type="ChEBI" id="CHEBI:29985"/>
        <dbReference type="ChEBI" id="CHEBI:44337"/>
        <dbReference type="ChEBI" id="CHEBI:46911"/>
        <dbReference type="ChEBI" id="CHEBI:57805"/>
        <dbReference type="EC" id="2.3.1.35"/>
    </reaction>
</comment>
<comment type="similarity">
    <text evidence="2 10">Belongs to the ArgJ family.</text>
</comment>
<feature type="site" description="Involved in the stabilization of negative charge on the oxyanion by the formation of the oxyanion hole" evidence="10">
    <location>
        <position position="117"/>
    </location>
</feature>
<keyword evidence="6 10" id="KW-0028">Amino-acid biosynthesis</keyword>
<proteinExistence type="inferred from homology"/>
<evidence type="ECO:0000256" key="2">
    <source>
        <dbReference type="ARBA" id="ARBA00006774"/>
    </source>
</evidence>
<dbReference type="NCBIfam" id="TIGR00120">
    <property type="entry name" value="ArgJ"/>
    <property type="match status" value="1"/>
</dbReference>
<dbReference type="AlphaFoldDB" id="A0A3N1XSS5"/>
<evidence type="ECO:0000256" key="5">
    <source>
        <dbReference type="ARBA" id="ARBA00022571"/>
    </source>
</evidence>
<dbReference type="RefSeq" id="WP_123402092.1">
    <property type="nucleotide sequence ID" value="NZ_RJVI01000003.1"/>
</dbReference>
<dbReference type="SUPFAM" id="SSF56266">
    <property type="entry name" value="DmpA/ArgJ-like"/>
    <property type="match status" value="1"/>
</dbReference>
<feature type="binding site" evidence="10">
    <location>
        <position position="153"/>
    </location>
    <ligand>
        <name>substrate</name>
    </ligand>
</feature>
<dbReference type="FunFam" id="3.10.20.340:FF:000003">
    <property type="entry name" value="Arginine biosynthesis bifunctional protein ArgJ"/>
    <property type="match status" value="1"/>
</dbReference>
<comment type="subunit">
    <text evidence="3 10">Heterotetramer of two alpha and two beta chains.</text>
</comment>
<dbReference type="PANTHER" id="PTHR23100">
    <property type="entry name" value="ARGININE BIOSYNTHESIS BIFUNCTIONAL PROTEIN ARGJ"/>
    <property type="match status" value="1"/>
</dbReference>
<evidence type="ECO:0000256" key="4">
    <source>
        <dbReference type="ARBA" id="ARBA00022490"/>
    </source>
</evidence>
<keyword evidence="9 10" id="KW-0012">Acyltransferase</keyword>
<feature type="site" description="Cleavage; by autolysis" evidence="10">
    <location>
        <begin position="189"/>
        <end position="190"/>
    </location>
</feature>
<evidence type="ECO:0000256" key="8">
    <source>
        <dbReference type="ARBA" id="ARBA00022813"/>
    </source>
</evidence>
<dbReference type="EC" id="2.3.1.35" evidence="10"/>
<dbReference type="EC" id="2.3.1.1" evidence="10"/>
<evidence type="ECO:0000313" key="12">
    <source>
        <dbReference type="Proteomes" id="UP000276634"/>
    </source>
</evidence>
<gene>
    <name evidence="10" type="primary">argJ</name>
    <name evidence="11" type="ORF">EDC57_2367</name>
</gene>
<feature type="chain" id="PRO_5023316355" description="Arginine biosynthesis bifunctional protein ArgJ alpha chain" evidence="10">
    <location>
        <begin position="1"/>
        <end position="189"/>
    </location>
</feature>
<evidence type="ECO:0000256" key="9">
    <source>
        <dbReference type="ARBA" id="ARBA00023315"/>
    </source>
</evidence>
<comment type="catalytic activity">
    <reaction evidence="10">
        <text>L-glutamate + acetyl-CoA = N-acetyl-L-glutamate + CoA + H(+)</text>
        <dbReference type="Rhea" id="RHEA:24292"/>
        <dbReference type="ChEBI" id="CHEBI:15378"/>
        <dbReference type="ChEBI" id="CHEBI:29985"/>
        <dbReference type="ChEBI" id="CHEBI:44337"/>
        <dbReference type="ChEBI" id="CHEBI:57287"/>
        <dbReference type="ChEBI" id="CHEBI:57288"/>
        <dbReference type="EC" id="2.3.1.1"/>
    </reaction>
</comment>
<evidence type="ECO:0000256" key="10">
    <source>
        <dbReference type="HAMAP-Rule" id="MF_01106"/>
    </source>
</evidence>
<dbReference type="HAMAP" id="MF_01106">
    <property type="entry name" value="ArgJ"/>
    <property type="match status" value="1"/>
</dbReference>
<dbReference type="GO" id="GO:0005737">
    <property type="term" value="C:cytoplasm"/>
    <property type="evidence" value="ECO:0007669"/>
    <property type="project" value="UniProtKB-SubCell"/>
</dbReference>
<keyword evidence="4 10" id="KW-0963">Cytoplasm</keyword>
<dbReference type="InterPro" id="IPR002813">
    <property type="entry name" value="Arg_biosynth_ArgJ"/>
</dbReference>
<evidence type="ECO:0000256" key="1">
    <source>
        <dbReference type="ARBA" id="ARBA00004496"/>
    </source>
</evidence>
<reference evidence="11 12" key="1">
    <citation type="submission" date="2018-11" db="EMBL/GenBank/DDBJ databases">
        <title>Genomic Encyclopedia of Type Strains, Phase IV (KMG-IV): sequencing the most valuable type-strain genomes for metagenomic binning, comparative biology and taxonomic classification.</title>
        <authorList>
            <person name="Goeker M."/>
        </authorList>
    </citation>
    <scope>NUCLEOTIDE SEQUENCE [LARGE SCALE GENOMIC DNA]</scope>
    <source>
        <strain evidence="11 12">DSM 100275</strain>
    </source>
</reference>
<dbReference type="GO" id="GO:0004358">
    <property type="term" value="F:L-glutamate N-acetyltransferase activity, acting on acetyl-L-ornithine as donor"/>
    <property type="evidence" value="ECO:0007669"/>
    <property type="project" value="UniProtKB-UniRule"/>
</dbReference>
<comment type="pathway">
    <text evidence="10">Amino-acid biosynthesis; L-arginine biosynthesis; L-ornithine and N-acetyl-L-glutamate from L-glutamate and N(2)-acetyl-L-ornithine (cyclic): step 1/1.</text>
</comment>
<dbReference type="GO" id="GO:0004042">
    <property type="term" value="F:L-glutamate N-acetyltransferase activity"/>
    <property type="evidence" value="ECO:0007669"/>
    <property type="project" value="UniProtKB-UniRule"/>
</dbReference>
<comment type="subcellular location">
    <subcellularLocation>
        <location evidence="1 10">Cytoplasm</location>
    </subcellularLocation>
</comment>
<dbReference type="InterPro" id="IPR016117">
    <property type="entry name" value="ArgJ-like_dom_sf"/>
</dbReference>
<dbReference type="GO" id="GO:0006592">
    <property type="term" value="P:ornithine biosynthetic process"/>
    <property type="evidence" value="ECO:0007669"/>
    <property type="project" value="TreeGrafter"/>
</dbReference>
<evidence type="ECO:0000256" key="6">
    <source>
        <dbReference type="ARBA" id="ARBA00022605"/>
    </source>
</evidence>
<dbReference type="CDD" id="cd02152">
    <property type="entry name" value="OAT"/>
    <property type="match status" value="1"/>
</dbReference>
<dbReference type="EMBL" id="RJVI01000003">
    <property type="protein sequence ID" value="ROR29695.1"/>
    <property type="molecule type" value="Genomic_DNA"/>
</dbReference>
<evidence type="ECO:0000313" key="11">
    <source>
        <dbReference type="EMBL" id="ROR29695.1"/>
    </source>
</evidence>
<feature type="binding site" evidence="10">
    <location>
        <position position="179"/>
    </location>
    <ligand>
        <name>substrate</name>
    </ligand>
</feature>
<accession>A0A3N1XSS5</accession>
<organism evidence="11 12">
    <name type="scientific">Inmirania thermothiophila</name>
    <dbReference type="NCBI Taxonomy" id="1750597"/>
    <lineage>
        <taxon>Bacteria</taxon>
        <taxon>Pseudomonadati</taxon>
        <taxon>Pseudomonadota</taxon>
        <taxon>Gammaproteobacteria</taxon>
        <taxon>Chromatiales</taxon>
        <taxon>Ectothiorhodospiraceae</taxon>
        <taxon>Inmirania</taxon>
    </lineage>
</organism>
<keyword evidence="10" id="KW-0511">Multifunctional enzyme</keyword>
<dbReference type="FunFam" id="3.60.70.12:FF:000001">
    <property type="entry name" value="Arginine biosynthesis bifunctional protein ArgJ, chloroplastic"/>
    <property type="match status" value="1"/>
</dbReference>
<keyword evidence="12" id="KW-1185">Reference proteome</keyword>
<dbReference type="Proteomes" id="UP000276634">
    <property type="component" value="Unassembled WGS sequence"/>
</dbReference>
<evidence type="ECO:0000256" key="3">
    <source>
        <dbReference type="ARBA" id="ARBA00011475"/>
    </source>
</evidence>
<sequence length="404" mass="42009">MAVGLDEPDRLEAVPGIAWGTARAGLRKRGGDDLAVAELAEGAVVAAVFTRNAFAAAPVLVARRHLAMSEARILVVNAGNANAATGIQGVQDAEAVCSEAARLAECPASAVLPFSTGVIGEPLPVDAIREALPRAWAARAADGWLAAARAIMTTDTVPKGASRTLTVGGRRITVTGIAKGAGMIRPDMATMLAFVATDAALSRTQAQAMLEEAVAESFHCITVDGDTSTNDAAVLVATGASGVEIGPGDAAQRRLREAVTAVCRELAQAIVRDGEGATRFVTVEVEGGRDEAECRAVAFTVAQSPLVKTALFAGDPNWGRIVAAVGRAGLADLDPGGVDVAVNGVWVVRAGGRARDYREEDGVRAMAEPEVTIRIRLARGEARARVWTTDLSHDYVRINAEYRT</sequence>
<dbReference type="PANTHER" id="PTHR23100:SF0">
    <property type="entry name" value="ARGININE BIOSYNTHESIS BIFUNCTIONAL PROTEIN ARGJ, MITOCHONDRIAL"/>
    <property type="match status" value="1"/>
</dbReference>
<dbReference type="Gene3D" id="3.10.20.340">
    <property type="entry name" value="ArgJ beta chain, C-terminal domain"/>
    <property type="match status" value="1"/>
</dbReference>
<dbReference type="GO" id="GO:0006526">
    <property type="term" value="P:L-arginine biosynthetic process"/>
    <property type="evidence" value="ECO:0007669"/>
    <property type="project" value="UniProtKB-UniRule"/>
</dbReference>
<dbReference type="InterPro" id="IPR042195">
    <property type="entry name" value="ArgJ_beta_C"/>
</dbReference>